<feature type="compositionally biased region" description="Pro residues" evidence="1">
    <location>
        <begin position="129"/>
        <end position="140"/>
    </location>
</feature>
<feature type="region of interest" description="Disordered" evidence="1">
    <location>
        <begin position="55"/>
        <end position="82"/>
    </location>
</feature>
<feature type="region of interest" description="Disordered" evidence="1">
    <location>
        <begin position="125"/>
        <end position="155"/>
    </location>
</feature>
<evidence type="ECO:0000313" key="3">
    <source>
        <dbReference type="Proteomes" id="UP001374579"/>
    </source>
</evidence>
<dbReference type="EMBL" id="JBAMIC010000010">
    <property type="protein sequence ID" value="KAK7101603.1"/>
    <property type="molecule type" value="Genomic_DNA"/>
</dbReference>
<gene>
    <name evidence="2" type="ORF">V1264_019961</name>
</gene>
<proteinExistence type="predicted"/>
<reference evidence="2 3" key="1">
    <citation type="submission" date="2024-02" db="EMBL/GenBank/DDBJ databases">
        <title>Chromosome-scale genome assembly of the rough periwinkle Littorina saxatilis.</title>
        <authorList>
            <person name="De Jode A."/>
            <person name="Faria R."/>
            <person name="Formenti G."/>
            <person name="Sims Y."/>
            <person name="Smith T.P."/>
            <person name="Tracey A."/>
            <person name="Wood J.M.D."/>
            <person name="Zagrodzka Z.B."/>
            <person name="Johannesson K."/>
            <person name="Butlin R.K."/>
            <person name="Leder E.H."/>
        </authorList>
    </citation>
    <scope>NUCLEOTIDE SEQUENCE [LARGE SCALE GENOMIC DNA]</scope>
    <source>
        <strain evidence="2">Snail1</strain>
        <tissue evidence="2">Muscle</tissue>
    </source>
</reference>
<evidence type="ECO:0000256" key="1">
    <source>
        <dbReference type="SAM" id="MobiDB-lite"/>
    </source>
</evidence>
<sequence>MYCQSLSAVVSAGLDLLDDPGVQGPEPLTKRTKRGLENVHDCPRSWTMSVGIASMPSMPCPPGQERPPSYGGPPFSPYPRSRSPCPPWVDDTGRCHINDLDHDATRCRQHYGEDLYAQWQRNAHLAQPVGPPGTPAPPCRPGGGGLPGLPGGYGG</sequence>
<feature type="compositionally biased region" description="Gly residues" evidence="1">
    <location>
        <begin position="141"/>
        <end position="155"/>
    </location>
</feature>
<keyword evidence="3" id="KW-1185">Reference proteome</keyword>
<comment type="caution">
    <text evidence="2">The sequence shown here is derived from an EMBL/GenBank/DDBJ whole genome shotgun (WGS) entry which is preliminary data.</text>
</comment>
<protein>
    <submittedName>
        <fullName evidence="2">Uncharacterized protein</fullName>
    </submittedName>
</protein>
<accession>A0AAN9B958</accession>
<feature type="compositionally biased region" description="Pro residues" evidence="1">
    <location>
        <begin position="58"/>
        <end position="77"/>
    </location>
</feature>
<dbReference type="Proteomes" id="UP001374579">
    <property type="component" value="Unassembled WGS sequence"/>
</dbReference>
<evidence type="ECO:0000313" key="2">
    <source>
        <dbReference type="EMBL" id="KAK7101603.1"/>
    </source>
</evidence>
<name>A0AAN9B958_9CAEN</name>
<dbReference type="AlphaFoldDB" id="A0AAN9B958"/>
<organism evidence="2 3">
    <name type="scientific">Littorina saxatilis</name>
    <dbReference type="NCBI Taxonomy" id="31220"/>
    <lineage>
        <taxon>Eukaryota</taxon>
        <taxon>Metazoa</taxon>
        <taxon>Spiralia</taxon>
        <taxon>Lophotrochozoa</taxon>
        <taxon>Mollusca</taxon>
        <taxon>Gastropoda</taxon>
        <taxon>Caenogastropoda</taxon>
        <taxon>Littorinimorpha</taxon>
        <taxon>Littorinoidea</taxon>
        <taxon>Littorinidae</taxon>
        <taxon>Littorina</taxon>
    </lineage>
</organism>